<organism evidence="2 3">
    <name type="scientific">Homoserinibacter gongjuensis</name>
    <dbReference type="NCBI Taxonomy" id="1162968"/>
    <lineage>
        <taxon>Bacteria</taxon>
        <taxon>Bacillati</taxon>
        <taxon>Actinomycetota</taxon>
        <taxon>Actinomycetes</taxon>
        <taxon>Micrococcales</taxon>
        <taxon>Microbacteriaceae</taxon>
        <taxon>Homoserinibacter</taxon>
    </lineage>
</organism>
<gene>
    <name evidence="2" type="ORF">GCM10025869_14470</name>
</gene>
<evidence type="ECO:0000313" key="3">
    <source>
        <dbReference type="Proteomes" id="UP001157069"/>
    </source>
</evidence>
<feature type="compositionally biased region" description="Basic and acidic residues" evidence="1">
    <location>
        <begin position="91"/>
        <end position="106"/>
    </location>
</feature>
<feature type="compositionally biased region" description="Basic and acidic residues" evidence="1">
    <location>
        <begin position="66"/>
        <end position="76"/>
    </location>
</feature>
<name>A0ABQ6JU45_9MICO</name>
<reference evidence="3" key="1">
    <citation type="journal article" date="2019" name="Int. J. Syst. Evol. Microbiol.">
        <title>The Global Catalogue of Microorganisms (GCM) 10K type strain sequencing project: providing services to taxonomists for standard genome sequencing and annotation.</title>
        <authorList>
            <consortium name="The Broad Institute Genomics Platform"/>
            <consortium name="The Broad Institute Genome Sequencing Center for Infectious Disease"/>
            <person name="Wu L."/>
            <person name="Ma J."/>
        </authorList>
    </citation>
    <scope>NUCLEOTIDE SEQUENCE [LARGE SCALE GENOMIC DNA]</scope>
    <source>
        <strain evidence="3">NBRC 108755</strain>
    </source>
</reference>
<keyword evidence="3" id="KW-1185">Reference proteome</keyword>
<dbReference type="EMBL" id="BSVA01000001">
    <property type="protein sequence ID" value="GMA90918.1"/>
    <property type="molecule type" value="Genomic_DNA"/>
</dbReference>
<sequence>MRSRRRGADRGDHARREAQRRRDLRSGREPRERITCRGVVEPERVQPRLLGRARRLPHHLGGNAPREAERESERGDGSGSGHVPTLPARTETGRESHDSRPARSRA</sequence>
<proteinExistence type="predicted"/>
<comment type="caution">
    <text evidence="2">The sequence shown here is derived from an EMBL/GenBank/DDBJ whole genome shotgun (WGS) entry which is preliminary data.</text>
</comment>
<feature type="region of interest" description="Disordered" evidence="1">
    <location>
        <begin position="1"/>
        <end position="106"/>
    </location>
</feature>
<accession>A0ABQ6JU45</accession>
<feature type="compositionally biased region" description="Basic and acidic residues" evidence="1">
    <location>
        <begin position="1"/>
        <end position="46"/>
    </location>
</feature>
<protein>
    <submittedName>
        <fullName evidence="2">Uncharacterized protein</fullName>
    </submittedName>
</protein>
<dbReference type="Proteomes" id="UP001157069">
    <property type="component" value="Unassembled WGS sequence"/>
</dbReference>
<evidence type="ECO:0000256" key="1">
    <source>
        <dbReference type="SAM" id="MobiDB-lite"/>
    </source>
</evidence>
<evidence type="ECO:0000313" key="2">
    <source>
        <dbReference type="EMBL" id="GMA90918.1"/>
    </source>
</evidence>